<dbReference type="Proteomes" id="UP000294200">
    <property type="component" value="Unassembled WGS sequence"/>
</dbReference>
<dbReference type="EMBL" id="MWML01000024">
    <property type="protein sequence ID" value="TCG08841.1"/>
    <property type="molecule type" value="Genomic_DNA"/>
</dbReference>
<accession>A0A4R0XQF3</accession>
<evidence type="ECO:0000313" key="2">
    <source>
        <dbReference type="Proteomes" id="UP000294200"/>
    </source>
</evidence>
<sequence>MNFDFDKALADRFVDLAQDSSDSTTDDVDAAYLDGYCAAVAYVNRGGLSGDAVQVARDIRVQLGLLRGLYRRGDSPAIASVFRAIDALTENAAFRLRRELRLFWAIAAA</sequence>
<keyword evidence="2" id="KW-1185">Reference proteome</keyword>
<evidence type="ECO:0000313" key="1">
    <source>
        <dbReference type="EMBL" id="TCG08841.1"/>
    </source>
</evidence>
<reference evidence="1 2" key="1">
    <citation type="submission" date="2017-02" db="EMBL/GenBank/DDBJ databases">
        <title>Paraburkholderia sophoroidis sp. nov. and Paraburkholderia steynii sp. nov. rhizobial symbionts of the fynbos legume Hypocalyptus sophoroides.</title>
        <authorList>
            <person name="Steenkamp E.T."/>
            <person name="Beukes C.W."/>
            <person name="Van Zyl E."/>
            <person name="Avontuur J."/>
            <person name="Chan W.Y."/>
            <person name="Hassen A."/>
            <person name="Palmer M."/>
            <person name="Mthombeni L."/>
            <person name="Phalane F."/>
            <person name="Sereme K."/>
            <person name="Venter S.N."/>
        </authorList>
    </citation>
    <scope>NUCLEOTIDE SEQUENCE [LARGE SCALE GENOMIC DNA]</scope>
    <source>
        <strain evidence="1 2">HC1.1ba</strain>
    </source>
</reference>
<name>A0A4R0XQF3_9BURK</name>
<gene>
    <name evidence="1" type="ORF">BZM27_09325</name>
</gene>
<organism evidence="1 2">
    <name type="scientific">Paraburkholderia steynii</name>
    <dbReference type="NCBI Taxonomy" id="1245441"/>
    <lineage>
        <taxon>Bacteria</taxon>
        <taxon>Pseudomonadati</taxon>
        <taxon>Pseudomonadota</taxon>
        <taxon>Betaproteobacteria</taxon>
        <taxon>Burkholderiales</taxon>
        <taxon>Burkholderiaceae</taxon>
        <taxon>Paraburkholderia</taxon>
    </lineage>
</organism>
<comment type="caution">
    <text evidence="1">The sequence shown here is derived from an EMBL/GenBank/DDBJ whole genome shotgun (WGS) entry which is preliminary data.</text>
</comment>
<dbReference type="AlphaFoldDB" id="A0A4R0XQF3"/>
<proteinExistence type="predicted"/>
<protein>
    <submittedName>
        <fullName evidence="1">Uncharacterized protein</fullName>
    </submittedName>
</protein>